<dbReference type="InterPro" id="IPR027417">
    <property type="entry name" value="P-loop_NTPase"/>
</dbReference>
<dbReference type="InterPro" id="IPR051120">
    <property type="entry name" value="ABC_AA/LPS_Transport"/>
</dbReference>
<evidence type="ECO:0000256" key="1">
    <source>
        <dbReference type="ARBA" id="ARBA00022448"/>
    </source>
</evidence>
<evidence type="ECO:0000256" key="2">
    <source>
        <dbReference type="ARBA" id="ARBA00022741"/>
    </source>
</evidence>
<reference evidence="6" key="1">
    <citation type="submission" date="2016-10" db="EMBL/GenBank/DDBJ databases">
        <authorList>
            <person name="Varghese N."/>
            <person name="Submissions S."/>
        </authorList>
    </citation>
    <scope>NUCLEOTIDE SEQUENCE [LARGE SCALE GENOMIC DNA]</scope>
    <source>
        <strain evidence="6">B48,IBRC-M 10115,DSM 25386,CECT 8001</strain>
    </source>
</reference>
<dbReference type="GO" id="GO:0015808">
    <property type="term" value="P:L-alanine transport"/>
    <property type="evidence" value="ECO:0007669"/>
    <property type="project" value="TreeGrafter"/>
</dbReference>
<feature type="domain" description="ABC transporter" evidence="4">
    <location>
        <begin position="3"/>
        <end position="250"/>
    </location>
</feature>
<sequence>MVLEVKKACKNFGGLAAVSDVSFSIQKGEIFGLIGPNGAGKTTMFNLITSMFPLSSGEVIFKEENINGLKPNKITEKGICRTFQNIRLFPLMTAEENVMVGVHCRSKSGVLSSVFRTKSQRKEEEHIRSRATELLEFVGLKDFAEVSAENLAYGQQRRLEIARAMASDPNLLLLDEPAAGMNETETDDLFQLIKKIQSRGVTVLLIEHDMPLVMKLCDRIAVLNFGKKIAEGTPTEIQNNPQVIEAYLGSEEEEEYA</sequence>
<dbReference type="EMBL" id="FOBW01000001">
    <property type="protein sequence ID" value="SEM19084.1"/>
    <property type="molecule type" value="Genomic_DNA"/>
</dbReference>
<dbReference type="GO" id="GO:0016887">
    <property type="term" value="F:ATP hydrolysis activity"/>
    <property type="evidence" value="ECO:0007669"/>
    <property type="project" value="InterPro"/>
</dbReference>
<dbReference type="SMART" id="SM00382">
    <property type="entry name" value="AAA"/>
    <property type="match status" value="1"/>
</dbReference>
<dbReference type="InterPro" id="IPR017871">
    <property type="entry name" value="ABC_transporter-like_CS"/>
</dbReference>
<dbReference type="InterPro" id="IPR003439">
    <property type="entry name" value="ABC_transporter-like_ATP-bd"/>
</dbReference>
<evidence type="ECO:0000256" key="3">
    <source>
        <dbReference type="ARBA" id="ARBA00022840"/>
    </source>
</evidence>
<evidence type="ECO:0000259" key="4">
    <source>
        <dbReference type="PROSITE" id="PS50893"/>
    </source>
</evidence>
<protein>
    <submittedName>
        <fullName evidence="5">Branched-chain amino acid transport system ATP-binding protein</fullName>
    </submittedName>
</protein>
<evidence type="ECO:0000313" key="5">
    <source>
        <dbReference type="EMBL" id="SEM19084.1"/>
    </source>
</evidence>
<dbReference type="RefSeq" id="WP_090740561.1">
    <property type="nucleotide sequence ID" value="NZ_FOBW01000001.1"/>
</dbReference>
<dbReference type="GO" id="GO:1903805">
    <property type="term" value="P:L-valine import across plasma membrane"/>
    <property type="evidence" value="ECO:0007669"/>
    <property type="project" value="TreeGrafter"/>
</dbReference>
<dbReference type="Proteomes" id="UP000198553">
    <property type="component" value="Unassembled WGS sequence"/>
</dbReference>
<dbReference type="PANTHER" id="PTHR45772:SF7">
    <property type="entry name" value="AMINO ACID ABC TRANSPORTER ATP-BINDING PROTEIN"/>
    <property type="match status" value="1"/>
</dbReference>
<dbReference type="Gene3D" id="3.40.50.300">
    <property type="entry name" value="P-loop containing nucleotide triphosphate hydrolases"/>
    <property type="match status" value="1"/>
</dbReference>
<keyword evidence="1" id="KW-0813">Transport</keyword>
<dbReference type="InterPro" id="IPR032823">
    <property type="entry name" value="BCA_ABC_TP_C"/>
</dbReference>
<dbReference type="GO" id="GO:0015188">
    <property type="term" value="F:L-isoleucine transmembrane transporter activity"/>
    <property type="evidence" value="ECO:0007669"/>
    <property type="project" value="TreeGrafter"/>
</dbReference>
<dbReference type="GO" id="GO:1903806">
    <property type="term" value="P:L-isoleucine import across plasma membrane"/>
    <property type="evidence" value="ECO:0007669"/>
    <property type="project" value="TreeGrafter"/>
</dbReference>
<dbReference type="PROSITE" id="PS00211">
    <property type="entry name" value="ABC_TRANSPORTER_1"/>
    <property type="match status" value="1"/>
</dbReference>
<evidence type="ECO:0000313" key="6">
    <source>
        <dbReference type="Proteomes" id="UP000198553"/>
    </source>
</evidence>
<dbReference type="GO" id="GO:0015192">
    <property type="term" value="F:L-phenylalanine transmembrane transporter activity"/>
    <property type="evidence" value="ECO:0007669"/>
    <property type="project" value="TreeGrafter"/>
</dbReference>
<dbReference type="GO" id="GO:0005886">
    <property type="term" value="C:plasma membrane"/>
    <property type="evidence" value="ECO:0007669"/>
    <property type="project" value="TreeGrafter"/>
</dbReference>
<dbReference type="AlphaFoldDB" id="A0A1H7WCL9"/>
<dbReference type="CDD" id="cd03219">
    <property type="entry name" value="ABC_Mj1267_LivG_branched"/>
    <property type="match status" value="1"/>
</dbReference>
<dbReference type="Pfam" id="PF00005">
    <property type="entry name" value="ABC_tran"/>
    <property type="match status" value="1"/>
</dbReference>
<proteinExistence type="predicted"/>
<keyword evidence="2" id="KW-0547">Nucleotide-binding</keyword>
<gene>
    <name evidence="5" type="ORF">SAMN05192533_101356</name>
</gene>
<dbReference type="Pfam" id="PF12399">
    <property type="entry name" value="BCA_ABC_TP_C"/>
    <property type="match status" value="1"/>
</dbReference>
<keyword evidence="3 5" id="KW-0067">ATP-binding</keyword>
<dbReference type="PROSITE" id="PS50893">
    <property type="entry name" value="ABC_TRANSPORTER_2"/>
    <property type="match status" value="1"/>
</dbReference>
<dbReference type="GO" id="GO:0005524">
    <property type="term" value="F:ATP binding"/>
    <property type="evidence" value="ECO:0007669"/>
    <property type="project" value="UniProtKB-KW"/>
</dbReference>
<dbReference type="PANTHER" id="PTHR45772">
    <property type="entry name" value="CONSERVED COMPONENT OF ABC TRANSPORTER FOR NATURAL AMINO ACIDS-RELATED"/>
    <property type="match status" value="1"/>
</dbReference>
<dbReference type="SUPFAM" id="SSF52540">
    <property type="entry name" value="P-loop containing nucleoside triphosphate hydrolases"/>
    <property type="match status" value="1"/>
</dbReference>
<organism evidence="5 6">
    <name type="scientific">Mesobacillus persicus</name>
    <dbReference type="NCBI Taxonomy" id="930146"/>
    <lineage>
        <taxon>Bacteria</taxon>
        <taxon>Bacillati</taxon>
        <taxon>Bacillota</taxon>
        <taxon>Bacilli</taxon>
        <taxon>Bacillales</taxon>
        <taxon>Bacillaceae</taxon>
        <taxon>Mesobacillus</taxon>
    </lineage>
</organism>
<name>A0A1H7WCL9_9BACI</name>
<dbReference type="GO" id="GO:0005304">
    <property type="term" value="F:L-valine transmembrane transporter activity"/>
    <property type="evidence" value="ECO:0007669"/>
    <property type="project" value="TreeGrafter"/>
</dbReference>
<dbReference type="OrthoDB" id="9805514at2"/>
<dbReference type="FunFam" id="3.40.50.300:FF:000421">
    <property type="entry name" value="Branched-chain amino acid ABC transporter ATP-binding protein"/>
    <property type="match status" value="1"/>
</dbReference>
<accession>A0A1H7WCL9</accession>
<dbReference type="GO" id="GO:0042941">
    <property type="term" value="P:D-alanine transmembrane transport"/>
    <property type="evidence" value="ECO:0007669"/>
    <property type="project" value="TreeGrafter"/>
</dbReference>
<dbReference type="STRING" id="930146.SAMN05192533_101356"/>
<dbReference type="InterPro" id="IPR003593">
    <property type="entry name" value="AAA+_ATPase"/>
</dbReference>
<keyword evidence="6" id="KW-1185">Reference proteome</keyword>